<dbReference type="EMBL" id="BTGC01000008">
    <property type="protein sequence ID" value="GMM53166.1"/>
    <property type="molecule type" value="Genomic_DNA"/>
</dbReference>
<reference evidence="5 6" key="1">
    <citation type="journal article" date="2023" name="Elife">
        <title>Identification of key yeast species and microbe-microbe interactions impacting larval growth of Drosophila in the wild.</title>
        <authorList>
            <person name="Mure A."/>
            <person name="Sugiura Y."/>
            <person name="Maeda R."/>
            <person name="Honda K."/>
            <person name="Sakurai N."/>
            <person name="Takahashi Y."/>
            <person name="Watada M."/>
            <person name="Katoh T."/>
            <person name="Gotoh A."/>
            <person name="Gotoh Y."/>
            <person name="Taniguchi I."/>
            <person name="Nakamura K."/>
            <person name="Hayashi T."/>
            <person name="Katayama T."/>
            <person name="Uemura T."/>
            <person name="Hattori Y."/>
        </authorList>
    </citation>
    <scope>NUCLEOTIDE SEQUENCE [LARGE SCALE GENOMIC DNA]</scope>
    <source>
        <strain evidence="5 6">SB-73</strain>
    </source>
</reference>
<name>A0AAV5RPW0_STABA</name>
<comment type="similarity">
    <text evidence="3">Belongs to the acetyltransferase family. ARD1 subfamily.</text>
</comment>
<evidence type="ECO:0000256" key="2">
    <source>
        <dbReference type="ARBA" id="ARBA00023315"/>
    </source>
</evidence>
<comment type="caution">
    <text evidence="5">The sequence shown here is derived from an EMBL/GenBank/DDBJ whole genome shotgun (WGS) entry which is preliminary data.</text>
</comment>
<organism evidence="5 6">
    <name type="scientific">Starmerella bacillaris</name>
    <name type="common">Yeast</name>
    <name type="synonym">Candida zemplinina</name>
    <dbReference type="NCBI Taxonomy" id="1247836"/>
    <lineage>
        <taxon>Eukaryota</taxon>
        <taxon>Fungi</taxon>
        <taxon>Dikarya</taxon>
        <taxon>Ascomycota</taxon>
        <taxon>Saccharomycotina</taxon>
        <taxon>Dipodascomycetes</taxon>
        <taxon>Dipodascales</taxon>
        <taxon>Trichomonascaceae</taxon>
        <taxon>Starmerella</taxon>
    </lineage>
</organism>
<dbReference type="GO" id="GO:0031415">
    <property type="term" value="C:NatA complex"/>
    <property type="evidence" value="ECO:0007669"/>
    <property type="project" value="InterPro"/>
</dbReference>
<gene>
    <name evidence="5" type="ORF">DASB73_041290</name>
</gene>
<dbReference type="GO" id="GO:1990190">
    <property type="term" value="F:protein-N-terminal-glutamate acetyltransferase activity"/>
    <property type="evidence" value="ECO:0007669"/>
    <property type="project" value="TreeGrafter"/>
</dbReference>
<evidence type="ECO:0000256" key="3">
    <source>
        <dbReference type="ARBA" id="ARBA00025786"/>
    </source>
</evidence>
<dbReference type="GO" id="GO:1990189">
    <property type="term" value="F:protein N-terminal-serine acetyltransferase activity"/>
    <property type="evidence" value="ECO:0007669"/>
    <property type="project" value="TreeGrafter"/>
</dbReference>
<sequence length="159" mass="18136">MIDIRPAQVADLQSIQQANIANLPENYVFKFILYHNISWPQGSFVATNSDNQIVGYVLGKMEDDEAENGKDNRLSAHITSIAVNREYRRQGLARRLLQQSLKSLRENYRAEAVSLHVRESNQAAFKLYRDGLGFEVKELTKSYYADGEDAYSMVKTLTD</sequence>
<dbReference type="AlphaFoldDB" id="A0AAV5RPW0"/>
<evidence type="ECO:0000313" key="6">
    <source>
        <dbReference type="Proteomes" id="UP001362899"/>
    </source>
</evidence>
<keyword evidence="6" id="KW-1185">Reference proteome</keyword>
<dbReference type="InterPro" id="IPR000182">
    <property type="entry name" value="GNAT_dom"/>
</dbReference>
<dbReference type="PANTHER" id="PTHR23091">
    <property type="entry name" value="N-TERMINAL ACETYLTRANSFERASE"/>
    <property type="match status" value="1"/>
</dbReference>
<evidence type="ECO:0000259" key="4">
    <source>
        <dbReference type="PROSITE" id="PS51186"/>
    </source>
</evidence>
<evidence type="ECO:0000256" key="1">
    <source>
        <dbReference type="ARBA" id="ARBA00022679"/>
    </source>
</evidence>
<dbReference type="PANTHER" id="PTHR23091:SF4">
    <property type="entry name" value="N-TERMINAL AMINO-ACID N(ALPHA)-ACETYLTRANSFERASE NATA"/>
    <property type="match status" value="1"/>
</dbReference>
<keyword evidence="1" id="KW-0808">Transferase</keyword>
<dbReference type="CDD" id="cd04301">
    <property type="entry name" value="NAT_SF"/>
    <property type="match status" value="1"/>
</dbReference>
<accession>A0AAV5RPW0</accession>
<evidence type="ECO:0000313" key="5">
    <source>
        <dbReference type="EMBL" id="GMM53166.1"/>
    </source>
</evidence>
<proteinExistence type="inferred from homology"/>
<dbReference type="Pfam" id="PF00583">
    <property type="entry name" value="Acetyltransf_1"/>
    <property type="match status" value="1"/>
</dbReference>
<dbReference type="Gene3D" id="3.40.630.30">
    <property type="match status" value="1"/>
</dbReference>
<keyword evidence="2" id="KW-0012">Acyltransferase</keyword>
<dbReference type="InterPro" id="IPR016181">
    <property type="entry name" value="Acyl_CoA_acyltransferase"/>
</dbReference>
<dbReference type="SUPFAM" id="SSF55729">
    <property type="entry name" value="Acyl-CoA N-acyltransferases (Nat)"/>
    <property type="match status" value="1"/>
</dbReference>
<protein>
    <submittedName>
        <fullName evidence="5">Peptide alpha-N-acetyltransferase complex A subunit</fullName>
    </submittedName>
</protein>
<feature type="domain" description="N-acetyltransferase" evidence="4">
    <location>
        <begin position="2"/>
        <end position="158"/>
    </location>
</feature>
<dbReference type="PROSITE" id="PS51186">
    <property type="entry name" value="GNAT"/>
    <property type="match status" value="1"/>
</dbReference>
<dbReference type="InterPro" id="IPR045047">
    <property type="entry name" value="Ard1-like"/>
</dbReference>
<dbReference type="Proteomes" id="UP001362899">
    <property type="component" value="Unassembled WGS sequence"/>
</dbReference>